<comment type="caution">
    <text evidence="3">The sequence shown here is derived from an EMBL/GenBank/DDBJ whole genome shotgun (WGS) entry which is preliminary data.</text>
</comment>
<organism evidence="3 4">
    <name type="scientific">candidate division WWE3 bacterium CSP1-7</name>
    <dbReference type="NCBI Taxonomy" id="1576480"/>
    <lineage>
        <taxon>Bacteria</taxon>
        <taxon>Katanobacteria</taxon>
    </lineage>
</organism>
<accession>A0A0T5ZX62</accession>
<keyword evidence="1" id="KW-1133">Transmembrane helix</keyword>
<reference evidence="3 4" key="1">
    <citation type="submission" date="2015-05" db="EMBL/GenBank/DDBJ databases">
        <title>Critical biogeochemical functions in the subsurface are associated with bacteria from new phyla and little studied lineages.</title>
        <authorList>
            <person name="Hug L.A."/>
            <person name="Thomas B.C."/>
            <person name="Sharon I."/>
            <person name="Brown C.T."/>
            <person name="Sharma R."/>
            <person name="Hettich R.L."/>
            <person name="Wilkins M.J."/>
            <person name="Williams K.H."/>
            <person name="Singh A."/>
            <person name="Banfield J.F."/>
        </authorList>
    </citation>
    <scope>NUCLEOTIDE SEQUENCE [LARGE SCALE GENOMIC DNA]</scope>
    <source>
        <strain evidence="3">CSP1-7</strain>
    </source>
</reference>
<dbReference type="Proteomes" id="UP000051297">
    <property type="component" value="Unassembled WGS sequence"/>
</dbReference>
<dbReference type="STRING" id="1576480.XU08_C0003G0049"/>
<feature type="transmembrane region" description="Helical" evidence="1">
    <location>
        <begin position="271"/>
        <end position="299"/>
    </location>
</feature>
<keyword evidence="1" id="KW-0472">Membrane</keyword>
<dbReference type="Pfam" id="PF14257">
    <property type="entry name" value="DUF4349"/>
    <property type="match status" value="1"/>
</dbReference>
<protein>
    <recommendedName>
        <fullName evidence="2">DUF4349 domain-containing protein</fullName>
    </recommendedName>
</protein>
<dbReference type="InterPro" id="IPR025645">
    <property type="entry name" value="DUF4349"/>
</dbReference>
<name>A0A0T5ZX62_UNCKA</name>
<evidence type="ECO:0000313" key="4">
    <source>
        <dbReference type="Proteomes" id="UP000051297"/>
    </source>
</evidence>
<proteinExistence type="predicted"/>
<evidence type="ECO:0000313" key="3">
    <source>
        <dbReference type="EMBL" id="KRT67376.1"/>
    </source>
</evidence>
<dbReference type="EMBL" id="LDXK01000003">
    <property type="protein sequence ID" value="KRT67376.1"/>
    <property type="molecule type" value="Genomic_DNA"/>
</dbReference>
<dbReference type="AlphaFoldDB" id="A0A0T5ZX62"/>
<keyword evidence="1" id="KW-0812">Transmembrane</keyword>
<evidence type="ECO:0000256" key="1">
    <source>
        <dbReference type="SAM" id="Phobius"/>
    </source>
</evidence>
<feature type="domain" description="DUF4349" evidence="2">
    <location>
        <begin position="86"/>
        <end position="296"/>
    </location>
</feature>
<sequence>MSTMGYTITPRPFFAIFESMTLKPVVHWVKTNKLAALVILVLSVLLYTVSGAPSGSNPVTNGIGGVPELGEGAVSDKGGTGASGDRVVIEESALSLVVSDVSKTADEVVKYAEKEGGFLVSSEITSPEESPVATVTVRVPSAKLRTAIEYYRKLAVKVSSESLVGTDVTEEFKDLNARIATLEKTIDQFESIKARATKIADLVSITSQIISLREQIDALKGTKKFIEESAAFPKITASLATDEFALPYQPPEGFRPGVIFRQAVRALLSGVYAVAGGLIWVGVYAVVVVPVLALIWYLLKRAKVI</sequence>
<gene>
    <name evidence="3" type="ORF">XU08_C0003G0049</name>
</gene>
<evidence type="ECO:0000259" key="2">
    <source>
        <dbReference type="Pfam" id="PF14257"/>
    </source>
</evidence>